<dbReference type="SUPFAM" id="SSF53167">
    <property type="entry name" value="Purine and uridine phosphorylases"/>
    <property type="match status" value="1"/>
</dbReference>
<accession>A0A8K0KX88</accession>
<dbReference type="GO" id="GO:0009116">
    <property type="term" value="P:nucleoside metabolic process"/>
    <property type="evidence" value="ECO:0007669"/>
    <property type="project" value="InterPro"/>
</dbReference>
<protein>
    <recommendedName>
        <fullName evidence="1">Oxidoreductase acuF-like C2H2 type zinc-finger domain-containing protein</fullName>
    </recommendedName>
</protein>
<dbReference type="PANTHER" id="PTHR46082:SF11">
    <property type="entry name" value="AAA+ ATPASE DOMAIN-CONTAINING PROTEIN-RELATED"/>
    <property type="match status" value="1"/>
</dbReference>
<feature type="domain" description="Oxidoreductase acuF-like C2H2 type zinc-finger" evidence="1">
    <location>
        <begin position="153"/>
        <end position="181"/>
    </location>
</feature>
<comment type="caution">
    <text evidence="2">The sequence shown here is derived from an EMBL/GenBank/DDBJ whole genome shotgun (WGS) entry which is preliminary data.</text>
</comment>
<proteinExistence type="predicted"/>
<dbReference type="OrthoDB" id="6133115at2759"/>
<dbReference type="Proteomes" id="UP000809789">
    <property type="component" value="Unassembled WGS sequence"/>
</dbReference>
<dbReference type="PANTHER" id="PTHR46082">
    <property type="entry name" value="ATP/GTP-BINDING PROTEIN-RELATED"/>
    <property type="match status" value="1"/>
</dbReference>
<dbReference type="InterPro" id="IPR035994">
    <property type="entry name" value="Nucleoside_phosphorylase_sf"/>
</dbReference>
<keyword evidence="3" id="KW-1185">Reference proteome</keyword>
<gene>
    <name evidence="2" type="ORF">KVT40_007526</name>
</gene>
<dbReference type="EMBL" id="JAESVG020000009">
    <property type="protein sequence ID" value="KAG8624459.1"/>
    <property type="molecule type" value="Genomic_DNA"/>
</dbReference>
<dbReference type="AlphaFoldDB" id="A0A8K0KX88"/>
<sequence>MRKDAGSATDAALGTTSAIIEDDEFLISRLIETMDYRRRLLVYRRRHARKLAGLPLRKTGDEWTVGPWPTQRGKDVVQSTGTHSLAIERTPIAPVEIPDGSHLSGTKATTAVGNLDDLVDTESVVSYSSSTFMMSSEEDDLPPPPPAVRHSSEFLCPYCNVVCPKRDGIGKAWKLHVVRDLQPYICTYTDCNHETQCFASSKQWLEHERTQHRRIWKCYQHAESLYMSADALKRHLEISHKLTHIQIEQLLTGASSTAVDTRSTCLFCNAIGPFTEGLEKHMAAHMIRFARFSIPRAIVVSEETDIGTEEQLSVAAQGLRSETSAMIEIRKPQMHEIKIAWICATTSGYVIARAMLDKAFDAQFREELVSTGGDVTFGRINEQGIVIAQCPAGKSTGAVARDLVILLPKVEIAISAGIGGALPTPAVDLRLGDVAIACSSLSSTGLVERDLGKDVKESVTGGRDYKRLPPRMLAALESMRSKTEAHQAVFDRILQQFLDSADETLIASMERPDPETDNLIKPSFHHPKHAPSCETCVSAAEVLRPAREEPLPKAHYGLIASGNYSSTSSEFRDGIQKATDIFRYLPCVVVRGICDYADSHWNKAWRPYAGLAAAAYVKELILSIDGSDAVSQEGVASFVSPHLSPMVDDTMPSGQAPLMSAASSALDTRMASTSDEDVTQDLFVGRGTIRNTVDPPRLLQACRHPDTSQLCGYLTKFNDQSLGYNGYLKILVTSHSFPTHFSQMQASLRPISTISDKDDAGTVGIEADLIAVTKDEVVKLGSGMGLSDNAMLRIGQQLMCRSDGTFLWHNLALDWLRRNLVSEMVDEEVLGVLSKLPKSIPSFYTETLAIIPTPKLHIFRAIFMMASGAYQPLTAFELFGALRLFPNDHVRDEVGLLGANFGLMDMIKNDSGGLLVVSESGIRLSSPMVKDCLLTDTNHTSIKFDPQDVTDMMAFLCLRCLLVFQPEGPAKFNYFVSYAVPYVAHHIAEIPAITQLDVSALTALVGDRSGEGGLQKRTGGF</sequence>
<reference evidence="2" key="1">
    <citation type="submission" date="2021-07" db="EMBL/GenBank/DDBJ databases">
        <title>Elsinoe batatas strain:CRI-CJ2 Genome sequencing and assembly.</title>
        <authorList>
            <person name="Huang L."/>
        </authorList>
    </citation>
    <scope>NUCLEOTIDE SEQUENCE</scope>
    <source>
        <strain evidence="2">CRI-CJ2</strain>
    </source>
</reference>
<evidence type="ECO:0000313" key="3">
    <source>
        <dbReference type="Proteomes" id="UP000809789"/>
    </source>
</evidence>
<dbReference type="GO" id="GO:0003824">
    <property type="term" value="F:catalytic activity"/>
    <property type="evidence" value="ECO:0007669"/>
    <property type="project" value="InterPro"/>
</dbReference>
<dbReference type="Pfam" id="PF26082">
    <property type="entry name" value="zf-C2H2_AcuF"/>
    <property type="match status" value="1"/>
</dbReference>
<name>A0A8K0KX88_9PEZI</name>
<evidence type="ECO:0000313" key="2">
    <source>
        <dbReference type="EMBL" id="KAG8624459.1"/>
    </source>
</evidence>
<organism evidence="2 3">
    <name type="scientific">Elsinoe batatas</name>
    <dbReference type="NCBI Taxonomy" id="2601811"/>
    <lineage>
        <taxon>Eukaryota</taxon>
        <taxon>Fungi</taxon>
        <taxon>Dikarya</taxon>
        <taxon>Ascomycota</taxon>
        <taxon>Pezizomycotina</taxon>
        <taxon>Dothideomycetes</taxon>
        <taxon>Dothideomycetidae</taxon>
        <taxon>Myriangiales</taxon>
        <taxon>Elsinoaceae</taxon>
        <taxon>Elsinoe</taxon>
    </lineage>
</organism>
<dbReference type="InterPro" id="IPR058925">
    <property type="entry name" value="zf-C2H2_AcuF"/>
</dbReference>
<evidence type="ECO:0000259" key="1">
    <source>
        <dbReference type="Pfam" id="PF26082"/>
    </source>
</evidence>
<dbReference type="Gene3D" id="3.40.50.1580">
    <property type="entry name" value="Nucleoside phosphorylase domain"/>
    <property type="match status" value="1"/>
</dbReference>
<dbReference type="InterPro" id="IPR053137">
    <property type="entry name" value="NLR-like"/>
</dbReference>